<keyword evidence="1" id="KW-0472">Membrane</keyword>
<evidence type="ECO:0000256" key="1">
    <source>
        <dbReference type="SAM" id="Phobius"/>
    </source>
</evidence>
<comment type="caution">
    <text evidence="2">The sequence shown here is derived from an EMBL/GenBank/DDBJ whole genome shotgun (WGS) entry which is preliminary data.</text>
</comment>
<dbReference type="AlphaFoldDB" id="A0A9D2EBR1"/>
<keyword evidence="1" id="KW-0812">Transmembrane</keyword>
<feature type="transmembrane region" description="Helical" evidence="1">
    <location>
        <begin position="25"/>
        <end position="49"/>
    </location>
</feature>
<feature type="transmembrane region" description="Helical" evidence="1">
    <location>
        <begin position="106"/>
        <end position="126"/>
    </location>
</feature>
<dbReference type="Proteomes" id="UP000824037">
    <property type="component" value="Unassembled WGS sequence"/>
</dbReference>
<proteinExistence type="predicted"/>
<reference evidence="2" key="1">
    <citation type="journal article" date="2021" name="PeerJ">
        <title>Extensive microbial diversity within the chicken gut microbiome revealed by metagenomics and culture.</title>
        <authorList>
            <person name="Gilroy R."/>
            <person name="Ravi A."/>
            <person name="Getino M."/>
            <person name="Pursley I."/>
            <person name="Horton D.L."/>
            <person name="Alikhan N.F."/>
            <person name="Baker D."/>
            <person name="Gharbi K."/>
            <person name="Hall N."/>
            <person name="Watson M."/>
            <person name="Adriaenssens E.M."/>
            <person name="Foster-Nyarko E."/>
            <person name="Jarju S."/>
            <person name="Secka A."/>
            <person name="Antonio M."/>
            <person name="Oren A."/>
            <person name="Chaudhuri R.R."/>
            <person name="La Ragione R."/>
            <person name="Hildebrand F."/>
            <person name="Pallen M.J."/>
        </authorList>
    </citation>
    <scope>NUCLEOTIDE SEQUENCE</scope>
    <source>
        <strain evidence="2">ChiGjej4B4-7305</strain>
    </source>
</reference>
<evidence type="ECO:0000313" key="2">
    <source>
        <dbReference type="EMBL" id="HIZ34843.1"/>
    </source>
</evidence>
<organism evidence="2 3">
    <name type="scientific">Candidatus Ruania gallistercoris</name>
    <dbReference type="NCBI Taxonomy" id="2838746"/>
    <lineage>
        <taxon>Bacteria</taxon>
        <taxon>Bacillati</taxon>
        <taxon>Actinomycetota</taxon>
        <taxon>Actinomycetes</taxon>
        <taxon>Micrococcales</taxon>
        <taxon>Ruaniaceae</taxon>
        <taxon>Ruania</taxon>
    </lineage>
</organism>
<dbReference type="EMBL" id="DXBY01000059">
    <property type="protein sequence ID" value="HIZ34843.1"/>
    <property type="molecule type" value="Genomic_DNA"/>
</dbReference>
<reference evidence="2" key="2">
    <citation type="submission" date="2021-04" db="EMBL/GenBank/DDBJ databases">
        <authorList>
            <person name="Gilroy R."/>
        </authorList>
    </citation>
    <scope>NUCLEOTIDE SEQUENCE</scope>
    <source>
        <strain evidence="2">ChiGjej4B4-7305</strain>
    </source>
</reference>
<name>A0A9D2EBR1_9MICO</name>
<keyword evidence="1" id="KW-1133">Transmembrane helix</keyword>
<gene>
    <name evidence="2" type="ORF">H9815_03615</name>
</gene>
<accession>A0A9D2EBR1</accession>
<feature type="transmembrane region" description="Helical" evidence="1">
    <location>
        <begin position="55"/>
        <end position="77"/>
    </location>
</feature>
<feature type="transmembrane region" description="Helical" evidence="1">
    <location>
        <begin position="181"/>
        <end position="210"/>
    </location>
</feature>
<evidence type="ECO:0000313" key="3">
    <source>
        <dbReference type="Proteomes" id="UP000824037"/>
    </source>
</evidence>
<sequence length="241" mass="25510">MSGAQPEPLPGQEGRGSLGRITVEVYWTVALTALFATACLPGALVVLLMEPGRPAVVLLLLAVLPVGPALAATVFAWRQRQRTEDPTPWRCFATGYRLSGLDAVKVWLPACAVLAVVGAGVVATGLGLVPSAYLAVLVVIALVVLIAAVHALMITTVFSFRVRDVLRLAVFHTFRLPRATLAVLALLIAMAALVVVLGDWVAVLTAGLFARALAAYERPLLDRIRTEFTATTPENSRTGVP</sequence>
<feature type="transmembrane region" description="Helical" evidence="1">
    <location>
        <begin position="132"/>
        <end position="160"/>
    </location>
</feature>
<protein>
    <submittedName>
        <fullName evidence="2">DUF624 domain-containing protein</fullName>
    </submittedName>
</protein>